<organism evidence="10 11">
    <name type="scientific">Aplosporella prunicola CBS 121167</name>
    <dbReference type="NCBI Taxonomy" id="1176127"/>
    <lineage>
        <taxon>Eukaryota</taxon>
        <taxon>Fungi</taxon>
        <taxon>Dikarya</taxon>
        <taxon>Ascomycota</taxon>
        <taxon>Pezizomycotina</taxon>
        <taxon>Dothideomycetes</taxon>
        <taxon>Dothideomycetes incertae sedis</taxon>
        <taxon>Botryosphaeriales</taxon>
        <taxon>Aplosporellaceae</taxon>
        <taxon>Aplosporella</taxon>
    </lineage>
</organism>
<dbReference type="AlphaFoldDB" id="A0A6A6B1T5"/>
<sequence length="424" mass="48695">MYRKKRTKTIEMDDYFVGPRSIDKHSRWPTFMRMHGSILPNMLLPLFFIGCWASLITCLSQFIYQLGVSNILLTVLGFVVSLAISFRSSTAYERYSEGRKYWSQLMLVSQTLAREIWISASEREGEEGKEDVLAKLTGLNLIVAFANALKHKLRFEPYIHYEDLQGLVQFLDTFAKDAEEPDLLQPRRVSTWKRAGTYLGVPMAESNPRKELKRAKKPLGNLPLEILSHLTTYIDSLVEQERLKGYHTNVATSSITQMNDVLIGCERVLNTPLPIAYTIAISQITWLYVLLLPFQLWPELKWVTIPGTMAAAYIILGFEVIGREIENPFGNDVNDLPLDDYCNQLAGEIDIIASAPAPKPEEFIKRQDNLVLFPFSANGYGAWNARPVEQVRERLRSRPHQTMEQVQETRKTVHKKNKRRKEEV</sequence>
<dbReference type="OrthoDB" id="1368at2759"/>
<feature type="region of interest" description="Disordered" evidence="8">
    <location>
        <begin position="395"/>
        <end position="424"/>
    </location>
</feature>
<evidence type="ECO:0000256" key="3">
    <source>
        <dbReference type="ARBA" id="ARBA00022475"/>
    </source>
</evidence>
<dbReference type="GO" id="GO:0005254">
    <property type="term" value="F:chloride channel activity"/>
    <property type="evidence" value="ECO:0007669"/>
    <property type="project" value="InterPro"/>
</dbReference>
<feature type="compositionally biased region" description="Basic residues" evidence="8">
    <location>
        <begin position="412"/>
        <end position="424"/>
    </location>
</feature>
<feature type="transmembrane region" description="Helical" evidence="9">
    <location>
        <begin position="42"/>
        <end position="64"/>
    </location>
</feature>
<evidence type="ECO:0000256" key="4">
    <source>
        <dbReference type="ARBA" id="ARBA00022692"/>
    </source>
</evidence>
<dbReference type="GO" id="GO:0005886">
    <property type="term" value="C:plasma membrane"/>
    <property type="evidence" value="ECO:0007669"/>
    <property type="project" value="UniProtKB-SubCell"/>
</dbReference>
<keyword evidence="2" id="KW-0813">Transport</keyword>
<feature type="transmembrane region" description="Helical" evidence="9">
    <location>
        <begin position="302"/>
        <end position="321"/>
    </location>
</feature>
<accession>A0A6A6B1T5</accession>
<evidence type="ECO:0000256" key="1">
    <source>
        <dbReference type="ARBA" id="ARBA00004651"/>
    </source>
</evidence>
<keyword evidence="11" id="KW-1185">Reference proteome</keyword>
<evidence type="ECO:0000256" key="8">
    <source>
        <dbReference type="SAM" id="MobiDB-lite"/>
    </source>
</evidence>
<reference evidence="10" key="1">
    <citation type="journal article" date="2020" name="Stud. Mycol.">
        <title>101 Dothideomycetes genomes: a test case for predicting lifestyles and emergence of pathogens.</title>
        <authorList>
            <person name="Haridas S."/>
            <person name="Albert R."/>
            <person name="Binder M."/>
            <person name="Bloem J."/>
            <person name="Labutti K."/>
            <person name="Salamov A."/>
            <person name="Andreopoulos B."/>
            <person name="Baker S."/>
            <person name="Barry K."/>
            <person name="Bills G."/>
            <person name="Bluhm B."/>
            <person name="Cannon C."/>
            <person name="Castanera R."/>
            <person name="Culley D."/>
            <person name="Daum C."/>
            <person name="Ezra D."/>
            <person name="Gonzalez J."/>
            <person name="Henrissat B."/>
            <person name="Kuo A."/>
            <person name="Liang C."/>
            <person name="Lipzen A."/>
            <person name="Lutzoni F."/>
            <person name="Magnuson J."/>
            <person name="Mondo S."/>
            <person name="Nolan M."/>
            <person name="Ohm R."/>
            <person name="Pangilinan J."/>
            <person name="Park H.-J."/>
            <person name="Ramirez L."/>
            <person name="Alfaro M."/>
            <person name="Sun H."/>
            <person name="Tritt A."/>
            <person name="Yoshinaga Y."/>
            <person name="Zwiers L.-H."/>
            <person name="Turgeon B."/>
            <person name="Goodwin S."/>
            <person name="Spatafora J."/>
            <person name="Crous P."/>
            <person name="Grigoriev I."/>
        </authorList>
    </citation>
    <scope>NUCLEOTIDE SEQUENCE</scope>
    <source>
        <strain evidence="10">CBS 121167</strain>
    </source>
</reference>
<keyword evidence="7 9" id="KW-0472">Membrane</keyword>
<keyword evidence="3" id="KW-1003">Cell membrane</keyword>
<dbReference type="RefSeq" id="XP_033392902.1">
    <property type="nucleotide sequence ID" value="XM_033537496.1"/>
</dbReference>
<keyword evidence="5 9" id="KW-1133">Transmembrane helix</keyword>
<dbReference type="Pfam" id="PF25539">
    <property type="entry name" value="Bestrophin_2"/>
    <property type="match status" value="1"/>
</dbReference>
<evidence type="ECO:0000256" key="2">
    <source>
        <dbReference type="ARBA" id="ARBA00022448"/>
    </source>
</evidence>
<evidence type="ECO:0000256" key="9">
    <source>
        <dbReference type="SAM" id="Phobius"/>
    </source>
</evidence>
<comment type="subcellular location">
    <subcellularLocation>
        <location evidence="1">Cell membrane</location>
        <topology evidence="1">Multi-pass membrane protein</topology>
    </subcellularLocation>
</comment>
<evidence type="ECO:0000256" key="5">
    <source>
        <dbReference type="ARBA" id="ARBA00022989"/>
    </source>
</evidence>
<keyword evidence="4 9" id="KW-0812">Transmembrane</keyword>
<feature type="transmembrane region" description="Helical" evidence="9">
    <location>
        <begin position="70"/>
        <end position="89"/>
    </location>
</feature>
<protein>
    <submittedName>
        <fullName evidence="10">Uncharacterized protein</fullName>
    </submittedName>
</protein>
<dbReference type="PANTHER" id="PTHR33281">
    <property type="entry name" value="UPF0187 PROTEIN YNEE"/>
    <property type="match status" value="1"/>
</dbReference>
<name>A0A6A6B1T5_9PEZI</name>
<keyword evidence="6" id="KW-0406">Ion transport</keyword>
<proteinExistence type="predicted"/>
<dbReference type="Proteomes" id="UP000799438">
    <property type="component" value="Unassembled WGS sequence"/>
</dbReference>
<dbReference type="GeneID" id="54294992"/>
<gene>
    <name evidence="10" type="ORF">K452DRAFT_236325</name>
</gene>
<evidence type="ECO:0000313" key="11">
    <source>
        <dbReference type="Proteomes" id="UP000799438"/>
    </source>
</evidence>
<dbReference type="InterPro" id="IPR044669">
    <property type="entry name" value="YneE/VCCN1/2-like"/>
</dbReference>
<dbReference type="PANTHER" id="PTHR33281:SF19">
    <property type="entry name" value="VOLTAGE-DEPENDENT ANION CHANNEL-FORMING PROTEIN YNEE"/>
    <property type="match status" value="1"/>
</dbReference>
<feature type="transmembrane region" description="Helical" evidence="9">
    <location>
        <begin position="275"/>
        <end position="296"/>
    </location>
</feature>
<evidence type="ECO:0000256" key="6">
    <source>
        <dbReference type="ARBA" id="ARBA00023065"/>
    </source>
</evidence>
<evidence type="ECO:0000256" key="7">
    <source>
        <dbReference type="ARBA" id="ARBA00023136"/>
    </source>
</evidence>
<evidence type="ECO:0000313" key="10">
    <source>
        <dbReference type="EMBL" id="KAF2137184.1"/>
    </source>
</evidence>
<dbReference type="EMBL" id="ML995506">
    <property type="protein sequence ID" value="KAF2137184.1"/>
    <property type="molecule type" value="Genomic_DNA"/>
</dbReference>